<gene>
    <name evidence="1" type="ORF">TIFTF001_019595</name>
</gene>
<organism evidence="1 2">
    <name type="scientific">Ficus carica</name>
    <name type="common">Common fig</name>
    <dbReference type="NCBI Taxonomy" id="3494"/>
    <lineage>
        <taxon>Eukaryota</taxon>
        <taxon>Viridiplantae</taxon>
        <taxon>Streptophyta</taxon>
        <taxon>Embryophyta</taxon>
        <taxon>Tracheophyta</taxon>
        <taxon>Spermatophyta</taxon>
        <taxon>Magnoliopsida</taxon>
        <taxon>eudicotyledons</taxon>
        <taxon>Gunneridae</taxon>
        <taxon>Pentapetalae</taxon>
        <taxon>rosids</taxon>
        <taxon>fabids</taxon>
        <taxon>Rosales</taxon>
        <taxon>Moraceae</taxon>
        <taxon>Ficeae</taxon>
        <taxon>Ficus</taxon>
    </lineage>
</organism>
<evidence type="ECO:0000313" key="2">
    <source>
        <dbReference type="Proteomes" id="UP001187192"/>
    </source>
</evidence>
<sequence>MPDLAEERRRLAISHSGDADQWLVEAFAEGLDGRSGFVEARDGRFREGIDDCCPFCV</sequence>
<dbReference type="Proteomes" id="UP001187192">
    <property type="component" value="Unassembled WGS sequence"/>
</dbReference>
<protein>
    <submittedName>
        <fullName evidence="1">Uncharacterized protein</fullName>
    </submittedName>
</protein>
<name>A0AA88ADR9_FICCA</name>
<dbReference type="EMBL" id="BTGU01000034">
    <property type="protein sequence ID" value="GMN50435.1"/>
    <property type="molecule type" value="Genomic_DNA"/>
</dbReference>
<proteinExistence type="predicted"/>
<keyword evidence="2" id="KW-1185">Reference proteome</keyword>
<accession>A0AA88ADR9</accession>
<reference evidence="1" key="1">
    <citation type="submission" date="2023-07" db="EMBL/GenBank/DDBJ databases">
        <title>draft genome sequence of fig (Ficus carica).</title>
        <authorList>
            <person name="Takahashi T."/>
            <person name="Nishimura K."/>
        </authorList>
    </citation>
    <scope>NUCLEOTIDE SEQUENCE</scope>
</reference>
<dbReference type="AlphaFoldDB" id="A0AA88ADR9"/>
<evidence type="ECO:0000313" key="1">
    <source>
        <dbReference type="EMBL" id="GMN50435.1"/>
    </source>
</evidence>
<comment type="caution">
    <text evidence="1">The sequence shown here is derived from an EMBL/GenBank/DDBJ whole genome shotgun (WGS) entry which is preliminary data.</text>
</comment>